<dbReference type="PROSITE" id="PS00463">
    <property type="entry name" value="ZN2_CY6_FUNGAL_1"/>
    <property type="match status" value="1"/>
</dbReference>
<evidence type="ECO:0000313" key="4">
    <source>
        <dbReference type="EMBL" id="KAH7361684.1"/>
    </source>
</evidence>
<keyword evidence="5" id="KW-1185">Reference proteome</keyword>
<dbReference type="OrthoDB" id="5350673at2759"/>
<sequence>MPTPGPTGAADNSRRRHTKSRLGCGECKARRIKCDETHPVCKRCSIGGRQCPFSLLAPSLPLPATVGTLSSVSPAASVESRHTQNSTIAEMAPLVPSANADQARLLHNFMTRRPDLFSFADQPTEPRFSTGTVVRESLDCPYLLNQVLAISARHLATYDLEQQDTYILQAQSYQTHALRLFTQSSIQVDEDNHLQVLFFSSLLGIQKLCDIGLDENRANAFDHFLRFLDIYRGVRIVGMQAWQFMIRGKFKDEFHADQARNEILGSGVETQLLHELISESLGLDEMQKQHCSEACARLQTVYDVARAASPDEVRSQIALHVFSWPLMVGEGFLSAARSRRPEA</sequence>
<proteinExistence type="predicted"/>
<evidence type="ECO:0000313" key="5">
    <source>
        <dbReference type="Proteomes" id="UP000813385"/>
    </source>
</evidence>
<dbReference type="PROSITE" id="PS50048">
    <property type="entry name" value="ZN2_CY6_FUNGAL_2"/>
    <property type="match status" value="1"/>
</dbReference>
<evidence type="ECO:0000256" key="2">
    <source>
        <dbReference type="SAM" id="MobiDB-lite"/>
    </source>
</evidence>
<dbReference type="Pfam" id="PF00172">
    <property type="entry name" value="Zn_clus"/>
    <property type="match status" value="1"/>
</dbReference>
<dbReference type="PANTHER" id="PTHR47784">
    <property type="entry name" value="STEROL UPTAKE CONTROL PROTEIN 2"/>
    <property type="match status" value="1"/>
</dbReference>
<feature type="domain" description="Zn(2)-C6 fungal-type" evidence="3">
    <location>
        <begin position="23"/>
        <end position="53"/>
    </location>
</feature>
<evidence type="ECO:0000256" key="1">
    <source>
        <dbReference type="ARBA" id="ARBA00023242"/>
    </source>
</evidence>
<dbReference type="GO" id="GO:0001228">
    <property type="term" value="F:DNA-binding transcription activator activity, RNA polymerase II-specific"/>
    <property type="evidence" value="ECO:0007669"/>
    <property type="project" value="TreeGrafter"/>
</dbReference>
<keyword evidence="1" id="KW-0539">Nucleus</keyword>
<organism evidence="4 5">
    <name type="scientific">Plectosphaerella cucumerina</name>
    <dbReference type="NCBI Taxonomy" id="40658"/>
    <lineage>
        <taxon>Eukaryota</taxon>
        <taxon>Fungi</taxon>
        <taxon>Dikarya</taxon>
        <taxon>Ascomycota</taxon>
        <taxon>Pezizomycotina</taxon>
        <taxon>Sordariomycetes</taxon>
        <taxon>Hypocreomycetidae</taxon>
        <taxon>Glomerellales</taxon>
        <taxon>Plectosphaerellaceae</taxon>
        <taxon>Plectosphaerella</taxon>
    </lineage>
</organism>
<dbReference type="Gene3D" id="4.10.240.10">
    <property type="entry name" value="Zn(2)-C6 fungal-type DNA-binding domain"/>
    <property type="match status" value="1"/>
</dbReference>
<dbReference type="SMART" id="SM00066">
    <property type="entry name" value="GAL4"/>
    <property type="match status" value="1"/>
</dbReference>
<protein>
    <recommendedName>
        <fullName evidence="3">Zn(2)-C6 fungal-type domain-containing protein</fullName>
    </recommendedName>
</protein>
<name>A0A8K0TBL6_9PEZI</name>
<evidence type="ECO:0000259" key="3">
    <source>
        <dbReference type="PROSITE" id="PS50048"/>
    </source>
</evidence>
<dbReference type="InterPro" id="IPR001138">
    <property type="entry name" value="Zn2Cys6_DnaBD"/>
</dbReference>
<feature type="non-terminal residue" evidence="4">
    <location>
        <position position="343"/>
    </location>
</feature>
<reference evidence="4" key="1">
    <citation type="journal article" date="2021" name="Nat. Commun.">
        <title>Genetic determinants of endophytism in the Arabidopsis root mycobiome.</title>
        <authorList>
            <person name="Mesny F."/>
            <person name="Miyauchi S."/>
            <person name="Thiergart T."/>
            <person name="Pickel B."/>
            <person name="Atanasova L."/>
            <person name="Karlsson M."/>
            <person name="Huettel B."/>
            <person name="Barry K.W."/>
            <person name="Haridas S."/>
            <person name="Chen C."/>
            <person name="Bauer D."/>
            <person name="Andreopoulos W."/>
            <person name="Pangilinan J."/>
            <person name="LaButti K."/>
            <person name="Riley R."/>
            <person name="Lipzen A."/>
            <person name="Clum A."/>
            <person name="Drula E."/>
            <person name="Henrissat B."/>
            <person name="Kohler A."/>
            <person name="Grigoriev I.V."/>
            <person name="Martin F.M."/>
            <person name="Hacquard S."/>
        </authorList>
    </citation>
    <scope>NUCLEOTIDE SEQUENCE</scope>
    <source>
        <strain evidence="4">MPI-CAGE-AT-0016</strain>
    </source>
</reference>
<dbReference type="EMBL" id="JAGPXD010000003">
    <property type="protein sequence ID" value="KAH7361684.1"/>
    <property type="molecule type" value="Genomic_DNA"/>
</dbReference>
<dbReference type="CDD" id="cd00067">
    <property type="entry name" value="GAL4"/>
    <property type="match status" value="1"/>
</dbReference>
<feature type="region of interest" description="Disordered" evidence="2">
    <location>
        <begin position="1"/>
        <end position="22"/>
    </location>
</feature>
<dbReference type="InterPro" id="IPR036864">
    <property type="entry name" value="Zn2-C6_fun-type_DNA-bd_sf"/>
</dbReference>
<dbReference type="AlphaFoldDB" id="A0A8K0TBL6"/>
<dbReference type="InterPro" id="IPR053157">
    <property type="entry name" value="Sterol_Uptake_Regulator"/>
</dbReference>
<dbReference type="SUPFAM" id="SSF57701">
    <property type="entry name" value="Zn2/Cys6 DNA-binding domain"/>
    <property type="match status" value="1"/>
</dbReference>
<accession>A0A8K0TBL6</accession>
<dbReference type="Proteomes" id="UP000813385">
    <property type="component" value="Unassembled WGS sequence"/>
</dbReference>
<gene>
    <name evidence="4" type="ORF">B0T11DRAFT_338668</name>
</gene>
<dbReference type="PANTHER" id="PTHR47784:SF4">
    <property type="entry name" value="ZN(II)2CYS6 TRANSCRIPTION FACTOR (EUROFUNG)"/>
    <property type="match status" value="1"/>
</dbReference>
<dbReference type="GO" id="GO:0008270">
    <property type="term" value="F:zinc ion binding"/>
    <property type="evidence" value="ECO:0007669"/>
    <property type="project" value="InterPro"/>
</dbReference>
<comment type="caution">
    <text evidence="4">The sequence shown here is derived from an EMBL/GenBank/DDBJ whole genome shotgun (WGS) entry which is preliminary data.</text>
</comment>